<dbReference type="Pfam" id="PF00583">
    <property type="entry name" value="Acetyltransf_1"/>
    <property type="match status" value="1"/>
</dbReference>
<evidence type="ECO:0000256" key="2">
    <source>
        <dbReference type="ARBA" id="ARBA00023315"/>
    </source>
</evidence>
<dbReference type="EMBL" id="JBGOSP010000024">
    <property type="protein sequence ID" value="MFA3841353.1"/>
    <property type="molecule type" value="Genomic_DNA"/>
</dbReference>
<dbReference type="SUPFAM" id="SSF55729">
    <property type="entry name" value="Acyl-CoA N-acyltransferases (Nat)"/>
    <property type="match status" value="1"/>
</dbReference>
<dbReference type="PANTHER" id="PTHR43072">
    <property type="entry name" value="N-ACETYLTRANSFERASE"/>
    <property type="match status" value="1"/>
</dbReference>
<dbReference type="Gene3D" id="3.40.630.30">
    <property type="match status" value="1"/>
</dbReference>
<evidence type="ECO:0000259" key="3">
    <source>
        <dbReference type="PROSITE" id="PS51186"/>
    </source>
</evidence>
<protein>
    <submittedName>
        <fullName evidence="4">N-acetyltransferase family protein</fullName>
    </submittedName>
</protein>
<keyword evidence="5" id="KW-1185">Reference proteome</keyword>
<dbReference type="InterPro" id="IPR016181">
    <property type="entry name" value="Acyl_CoA_acyltransferase"/>
</dbReference>
<dbReference type="RefSeq" id="WP_372565586.1">
    <property type="nucleotide sequence ID" value="NZ_JBGOSP010000024.1"/>
</dbReference>
<evidence type="ECO:0000256" key="1">
    <source>
        <dbReference type="ARBA" id="ARBA00022679"/>
    </source>
</evidence>
<organism evidence="4 5">
    <name type="scientific">Streptomyces aureus</name>
    <dbReference type="NCBI Taxonomy" id="193461"/>
    <lineage>
        <taxon>Bacteria</taxon>
        <taxon>Bacillati</taxon>
        <taxon>Actinomycetota</taxon>
        <taxon>Actinomycetes</taxon>
        <taxon>Kitasatosporales</taxon>
        <taxon>Streptomycetaceae</taxon>
        <taxon>Streptomyces</taxon>
    </lineage>
</organism>
<dbReference type="InterPro" id="IPR000182">
    <property type="entry name" value="GNAT_dom"/>
</dbReference>
<comment type="caution">
    <text evidence="4">The sequence shown here is derived from an EMBL/GenBank/DDBJ whole genome shotgun (WGS) entry which is preliminary data.</text>
</comment>
<dbReference type="PANTHER" id="PTHR43072:SF23">
    <property type="entry name" value="UPF0039 PROTEIN C11D3.02C"/>
    <property type="match status" value="1"/>
</dbReference>
<evidence type="ECO:0000313" key="5">
    <source>
        <dbReference type="Proteomes" id="UP001571476"/>
    </source>
</evidence>
<feature type="domain" description="N-acetyltransferase" evidence="3">
    <location>
        <begin position="7"/>
        <end position="164"/>
    </location>
</feature>
<evidence type="ECO:0000313" key="4">
    <source>
        <dbReference type="EMBL" id="MFA3841353.1"/>
    </source>
</evidence>
<reference evidence="4 5" key="1">
    <citation type="submission" date="2024-08" db="EMBL/GenBank/DDBJ databases">
        <title>Genome sequence of Streptomyces aureus CACIA-1.46HGO.</title>
        <authorList>
            <person name="Evangelista-Martinez Z."/>
        </authorList>
    </citation>
    <scope>NUCLEOTIDE SEQUENCE [LARGE SCALE GENOMIC DNA]</scope>
    <source>
        <strain evidence="4 5">CACIA-1.46HGO</strain>
    </source>
</reference>
<dbReference type="PROSITE" id="PS51186">
    <property type="entry name" value="GNAT"/>
    <property type="match status" value="1"/>
</dbReference>
<dbReference type="CDD" id="cd04301">
    <property type="entry name" value="NAT_SF"/>
    <property type="match status" value="1"/>
</dbReference>
<name>A0ABV4SSV8_9ACTN</name>
<sequence length="168" mass="18541">MTARPDIRITSMRPEHADAVLKIYQLGIDDGNATFETTAPTWRHFHAAKLPEHCHVALDPVGSVLGWIAAFAVSGRCVYAGVVEHSVYVHPDVRGRGIASALLGALITSTEAAGIWTIQSGTFPENAASLAVQRRRGFREIGTCERISRHHDVWRDVVMIERRSRAFT</sequence>
<dbReference type="Proteomes" id="UP001571476">
    <property type="component" value="Unassembled WGS sequence"/>
</dbReference>
<proteinExistence type="predicted"/>
<gene>
    <name evidence="4" type="ORF">ACEG43_35015</name>
</gene>
<keyword evidence="2" id="KW-0012">Acyltransferase</keyword>
<keyword evidence="1" id="KW-0808">Transferase</keyword>
<accession>A0ABV4SSV8</accession>